<name>A0AAU1ZQ73_9ACTN</name>
<gene>
    <name evidence="1" type="ORF">OHA22_01420</name>
</gene>
<accession>A0AAU1ZQ73</accession>
<evidence type="ECO:0008006" key="2">
    <source>
        <dbReference type="Google" id="ProtNLM"/>
    </source>
</evidence>
<reference evidence="1" key="1">
    <citation type="submission" date="2022-10" db="EMBL/GenBank/DDBJ databases">
        <title>The complete genomes of actinobacterial strains from the NBC collection.</title>
        <authorList>
            <person name="Joergensen T.S."/>
            <person name="Alvarez Arevalo M."/>
            <person name="Sterndorff E.B."/>
            <person name="Faurdal D."/>
            <person name="Vuksanovic O."/>
            <person name="Mourched A.-S."/>
            <person name="Charusanti P."/>
            <person name="Shaw S."/>
            <person name="Blin K."/>
            <person name="Weber T."/>
        </authorList>
    </citation>
    <scope>NUCLEOTIDE SEQUENCE</scope>
    <source>
        <strain evidence="1">NBC_00093</strain>
    </source>
</reference>
<sequence length="997" mass="108367">MKRQYHLPDGVDGAHALSDTMSRQTGRQLVGTVLAGVARGVRTAVPAEVAGPVGPAREPFDRPGGGRYAVPGYDDNGRPVAVTLHPQVAGAQDPGHAAFETDDELRGNPDVEEIRHSPEMRRYFGLRDHYLRLHPRHRLPDFAPLRLHQLAALTRVYGRLQQLSELDWTLLEQRSGSEVPPGDWDLAGARIDDFLKSGERARAIRDAAARDAAIDAAHRRVSPVREARAIGRLNGLEKLYETIKFYEGLPNDRPDREGFDTTRKQDAKDDMLRALRAADFAGLDAFDDAVRALREVVRERAVGIALATMKESERVLRAELHRYREPGVLVALAGELAAMRRPPAPSVDAVLKLIGDYPILRDPVALRGALGARVPDLLGDLLRQNAQAQLANIDGVRATLGEDREEVFGLNHIIDEALDQLGLPANSVQALVVRDRRAAPRNLVRAAVDLLLLVLSFAGGPLAAVGYAARAVVLALQIHDVVKLDGEEHRQRARSHAGTPLATTPAPRGHGWELFALFTSIGEAVPGALRALHPRGTRLSAKAGELLSAGTVRQGSRWGFLPGTRFAEAGPGRVAIWHPDFPDEVFSLDATGLTRYRKVNGVVEQTGHWPLSTANTAAGTAATPTSRSALVRPDTRALPAPADPIPRLGAKRPGFGSLGAMSRLSPATAAAEARLREVIEQLAERTKKAEAGFERFADGDRKKLLLGRADALAKRLTSYDERLTVGLSGHRKQWTEPAMDAEVREAIGWVERRIHGVTNQVRRLELQVTPVPFPTAAQQEVIDRYVRELAELRDLQARVAKGDATALAQRDAVRDGLIRLELRAARHAPGEETLLFHIESLARARRILLGKDKLDATVAGRRTDRPTAATVLPGGLANRTYGEIVAGIGRPPRIELPQGARQPHAPRAEVTGAVTLTWVFRDGSIIRIDVPGPGTRAFVSGSRPHVARIGPHEVHYDDQGIAVPHDSTPAHIPLRVAGRSDPLYGAIEAARNAATRK</sequence>
<dbReference type="AlphaFoldDB" id="A0AAU1ZQ73"/>
<protein>
    <recommendedName>
        <fullName evidence="2">DUF4237 domain-containing protein</fullName>
    </recommendedName>
</protein>
<dbReference type="EMBL" id="CP108222">
    <property type="protein sequence ID" value="WTT14262.1"/>
    <property type="molecule type" value="Genomic_DNA"/>
</dbReference>
<organism evidence="1">
    <name type="scientific">Streptomyces sp. NBC_00093</name>
    <dbReference type="NCBI Taxonomy" id="2975649"/>
    <lineage>
        <taxon>Bacteria</taxon>
        <taxon>Bacillati</taxon>
        <taxon>Actinomycetota</taxon>
        <taxon>Actinomycetes</taxon>
        <taxon>Kitasatosporales</taxon>
        <taxon>Streptomycetaceae</taxon>
        <taxon>Streptomyces</taxon>
    </lineage>
</organism>
<proteinExistence type="predicted"/>
<evidence type="ECO:0000313" key="1">
    <source>
        <dbReference type="EMBL" id="WTT14262.1"/>
    </source>
</evidence>